<dbReference type="PANTHER" id="PTHR31286:SF178">
    <property type="entry name" value="DUF4283 DOMAIN-CONTAINING PROTEIN"/>
    <property type="match status" value="1"/>
</dbReference>
<sequence length="350" mass="39146">MSTSICLREGGNNSDPGFEEEVVTLDATDVKEKNEDCLKSLVGRIMADRSFSLGLIEGNDLLRVERGSPWLFKQYVIHVQRWNKDSELGAADFSIFPMWIQLWELPDFCKTKEAAMKVGLKIGSVLEADLFEMRPRDVQLMKVRVKVDVSHPLRQTIRVASPDKQCYEILLKYEKLGFFGAQVELKWRPDLKANQLGWRVTETKENTNPNWRGKGTSLNSSNKKPTPVSLLKSFASLSCKEKNNDTNSENVDSISSTPIMIDHTSNTAATLPMFQCGTNQGSNTKTPKRQKLKHLARRGNSRETLKGVIGVKRSITDPELGLDEVHSADINVSYAAMGKGANPNMAPQCQ</sequence>
<name>A0ABU6ZKJ0_9FABA</name>
<dbReference type="Proteomes" id="UP001341840">
    <property type="component" value="Unassembled WGS sequence"/>
</dbReference>
<proteinExistence type="predicted"/>
<dbReference type="PANTHER" id="PTHR31286">
    <property type="entry name" value="GLYCINE-RICH CELL WALL STRUCTURAL PROTEIN 1.8-LIKE"/>
    <property type="match status" value="1"/>
</dbReference>
<organism evidence="2 3">
    <name type="scientific">Stylosanthes scabra</name>
    <dbReference type="NCBI Taxonomy" id="79078"/>
    <lineage>
        <taxon>Eukaryota</taxon>
        <taxon>Viridiplantae</taxon>
        <taxon>Streptophyta</taxon>
        <taxon>Embryophyta</taxon>
        <taxon>Tracheophyta</taxon>
        <taxon>Spermatophyta</taxon>
        <taxon>Magnoliopsida</taxon>
        <taxon>eudicotyledons</taxon>
        <taxon>Gunneridae</taxon>
        <taxon>Pentapetalae</taxon>
        <taxon>rosids</taxon>
        <taxon>fabids</taxon>
        <taxon>Fabales</taxon>
        <taxon>Fabaceae</taxon>
        <taxon>Papilionoideae</taxon>
        <taxon>50 kb inversion clade</taxon>
        <taxon>dalbergioids sensu lato</taxon>
        <taxon>Dalbergieae</taxon>
        <taxon>Pterocarpus clade</taxon>
        <taxon>Stylosanthes</taxon>
    </lineage>
</organism>
<keyword evidence="3" id="KW-1185">Reference proteome</keyword>
<evidence type="ECO:0000313" key="3">
    <source>
        <dbReference type="Proteomes" id="UP001341840"/>
    </source>
</evidence>
<feature type="region of interest" description="Disordered" evidence="1">
    <location>
        <begin position="205"/>
        <end position="226"/>
    </location>
</feature>
<evidence type="ECO:0008006" key="4">
    <source>
        <dbReference type="Google" id="ProtNLM"/>
    </source>
</evidence>
<accession>A0ABU6ZKJ0</accession>
<evidence type="ECO:0000256" key="1">
    <source>
        <dbReference type="SAM" id="MobiDB-lite"/>
    </source>
</evidence>
<comment type="caution">
    <text evidence="2">The sequence shown here is derived from an EMBL/GenBank/DDBJ whole genome shotgun (WGS) entry which is preliminary data.</text>
</comment>
<reference evidence="2 3" key="1">
    <citation type="journal article" date="2023" name="Plants (Basel)">
        <title>Bridging the Gap: Combining Genomics and Transcriptomics Approaches to Understand Stylosanthes scabra, an Orphan Legume from the Brazilian Caatinga.</title>
        <authorList>
            <person name="Ferreira-Neto J.R.C."/>
            <person name="da Silva M.D."/>
            <person name="Binneck E."/>
            <person name="de Melo N.F."/>
            <person name="da Silva R.H."/>
            <person name="de Melo A.L.T.M."/>
            <person name="Pandolfi V."/>
            <person name="Bustamante F.O."/>
            <person name="Brasileiro-Vidal A.C."/>
            <person name="Benko-Iseppon A.M."/>
        </authorList>
    </citation>
    <scope>NUCLEOTIDE SEQUENCE [LARGE SCALE GENOMIC DNA]</scope>
    <source>
        <tissue evidence="2">Leaves</tissue>
    </source>
</reference>
<dbReference type="EMBL" id="JASCZI010272500">
    <property type="protein sequence ID" value="MED6222484.1"/>
    <property type="molecule type" value="Genomic_DNA"/>
</dbReference>
<protein>
    <recommendedName>
        <fullName evidence="4">DUF4283 domain-containing protein</fullName>
    </recommendedName>
</protein>
<feature type="compositionally biased region" description="Polar residues" evidence="1">
    <location>
        <begin position="206"/>
        <end position="224"/>
    </location>
</feature>
<gene>
    <name evidence="2" type="ORF">PIB30_064900</name>
</gene>
<dbReference type="InterPro" id="IPR040256">
    <property type="entry name" value="At4g02000-like"/>
</dbReference>
<evidence type="ECO:0000313" key="2">
    <source>
        <dbReference type="EMBL" id="MED6222484.1"/>
    </source>
</evidence>